<organism evidence="7 8">
    <name type="scientific">Rhizorhabdus dicambivorans</name>
    <dbReference type="NCBI Taxonomy" id="1850238"/>
    <lineage>
        <taxon>Bacteria</taxon>
        <taxon>Pseudomonadati</taxon>
        <taxon>Pseudomonadota</taxon>
        <taxon>Alphaproteobacteria</taxon>
        <taxon>Sphingomonadales</taxon>
        <taxon>Sphingomonadaceae</taxon>
        <taxon>Rhizorhabdus</taxon>
    </lineage>
</organism>
<dbReference type="PROSITE" id="PS51296">
    <property type="entry name" value="RIESKE"/>
    <property type="match status" value="1"/>
</dbReference>
<evidence type="ECO:0000313" key="8">
    <source>
        <dbReference type="Proteomes" id="UP000218934"/>
    </source>
</evidence>
<reference evidence="7 8" key="1">
    <citation type="submission" date="2017-09" db="EMBL/GenBank/DDBJ databases">
        <title>The Catabolism of 3,6-Dichlorosalicylic acid is Initiated by the Cytochrome P450 Monooxygenase DsmABC in Rhizorhabdus dicambivorans Ndbn-20.</title>
        <authorList>
            <person name="Na L."/>
        </authorList>
    </citation>
    <scope>NUCLEOTIDE SEQUENCE [LARGE SCALE GENOMIC DNA]</scope>
    <source>
        <strain evidence="7 8">Ndbn-20m</strain>
    </source>
</reference>
<dbReference type="Proteomes" id="UP000218934">
    <property type="component" value="Unassembled WGS sequence"/>
</dbReference>
<keyword evidence="2" id="KW-0479">Metal-binding</keyword>
<dbReference type="EMBL" id="NWUF01000007">
    <property type="protein sequence ID" value="PCE42590.1"/>
    <property type="molecule type" value="Genomic_DNA"/>
</dbReference>
<feature type="domain" description="Rieske" evidence="6">
    <location>
        <begin position="27"/>
        <end position="133"/>
    </location>
</feature>
<dbReference type="Pfam" id="PF00355">
    <property type="entry name" value="Rieske"/>
    <property type="match status" value="1"/>
</dbReference>
<evidence type="ECO:0000256" key="5">
    <source>
        <dbReference type="ARBA" id="ARBA00023014"/>
    </source>
</evidence>
<dbReference type="KEGG" id="rdi:CMV14_06830"/>
<keyword evidence="1" id="KW-0001">2Fe-2S</keyword>
<name>A0A2A4FXZ1_9SPHN</name>
<dbReference type="CDD" id="cd03479">
    <property type="entry name" value="Rieske_RO_Alpha_PhDO_like"/>
    <property type="match status" value="1"/>
</dbReference>
<proteinExistence type="predicted"/>
<comment type="caution">
    <text evidence="7">The sequence shown here is derived from an EMBL/GenBank/DDBJ whole genome shotgun (WGS) entry which is preliminary data.</text>
</comment>
<dbReference type="RefSeq" id="WP_066960731.1">
    <property type="nucleotide sequence ID" value="NZ_CP023449.1"/>
</dbReference>
<evidence type="ECO:0000259" key="6">
    <source>
        <dbReference type="PROSITE" id="PS51296"/>
    </source>
</evidence>
<evidence type="ECO:0000256" key="4">
    <source>
        <dbReference type="ARBA" id="ARBA00023004"/>
    </source>
</evidence>
<evidence type="ECO:0000256" key="2">
    <source>
        <dbReference type="ARBA" id="ARBA00022723"/>
    </source>
</evidence>
<dbReference type="Pfam" id="PF19301">
    <property type="entry name" value="LigXa_C"/>
    <property type="match status" value="1"/>
</dbReference>
<dbReference type="OrthoDB" id="9800776at2"/>
<dbReference type="SUPFAM" id="SSF50022">
    <property type="entry name" value="ISP domain"/>
    <property type="match status" value="1"/>
</dbReference>
<dbReference type="InterPro" id="IPR036922">
    <property type="entry name" value="Rieske_2Fe-2S_sf"/>
</dbReference>
<dbReference type="PANTHER" id="PTHR21266:SF59">
    <property type="entry name" value="BLR4922 PROTEIN"/>
    <property type="match status" value="1"/>
</dbReference>
<dbReference type="InterPro" id="IPR017941">
    <property type="entry name" value="Rieske_2Fe-2S"/>
</dbReference>
<dbReference type="GO" id="GO:0046872">
    <property type="term" value="F:metal ion binding"/>
    <property type="evidence" value="ECO:0007669"/>
    <property type="project" value="UniProtKB-KW"/>
</dbReference>
<dbReference type="SUPFAM" id="SSF55961">
    <property type="entry name" value="Bet v1-like"/>
    <property type="match status" value="1"/>
</dbReference>
<sequence>MLSQQENERMCRVGPETPMGVAMRRYWLPLLQSSELPEDAKDPTFVELLGEQLVAFRLKDGTIGVLADACCHRGASLSIGRLESCGVRCLYHGWLFAPDGKVLETPNVADPRFRDRIKARAYPVREAGGLIWTYLGDRDRMPEFPDFPWLDSTDETRVSACAYINCNYVQVMEGLVDSSHLSVLHSSALAKTNGIDDFNFATVNNHMQFDTAPRIEAEDTNFGFQYAAIRNVGGKVETRVTAFVAPIFILNPNADLFFAVVPVNDVKTAFYNIWWDGTTRFGEEPMRSRQLGFVGLDDVTMRANGMTRDTIDTPAAPSRANGFQQDRTLIHQGHFTGLPSFTQEDAVMSVSSGPLRDRRHENLSTADRAIGHLYRTLLRCASAVEEGREPLGWNQPVGQIRGTNAQLEESADWRELVPANRAEAAA</sequence>
<dbReference type="InterPro" id="IPR045623">
    <property type="entry name" value="LigXa_C"/>
</dbReference>
<dbReference type="InterPro" id="IPR050584">
    <property type="entry name" value="Cholesterol_7-desaturase"/>
</dbReference>
<keyword evidence="5" id="KW-0411">Iron-sulfur</keyword>
<dbReference type="GO" id="GO:0051537">
    <property type="term" value="F:2 iron, 2 sulfur cluster binding"/>
    <property type="evidence" value="ECO:0007669"/>
    <property type="project" value="UniProtKB-KW"/>
</dbReference>
<accession>A0A2A4FXZ1</accession>
<gene>
    <name evidence="7" type="ORF">COO09_09250</name>
</gene>
<dbReference type="PANTHER" id="PTHR21266">
    <property type="entry name" value="IRON-SULFUR DOMAIN CONTAINING PROTEIN"/>
    <property type="match status" value="1"/>
</dbReference>
<evidence type="ECO:0000313" key="7">
    <source>
        <dbReference type="EMBL" id="PCE42590.1"/>
    </source>
</evidence>
<keyword evidence="4" id="KW-0408">Iron</keyword>
<dbReference type="AlphaFoldDB" id="A0A2A4FXZ1"/>
<keyword evidence="3" id="KW-0560">Oxidoreductase</keyword>
<keyword evidence="8" id="KW-1185">Reference proteome</keyword>
<evidence type="ECO:0000256" key="3">
    <source>
        <dbReference type="ARBA" id="ARBA00023002"/>
    </source>
</evidence>
<evidence type="ECO:0000256" key="1">
    <source>
        <dbReference type="ARBA" id="ARBA00022714"/>
    </source>
</evidence>
<dbReference type="GO" id="GO:0016491">
    <property type="term" value="F:oxidoreductase activity"/>
    <property type="evidence" value="ECO:0007669"/>
    <property type="project" value="UniProtKB-KW"/>
</dbReference>
<dbReference type="Gene3D" id="2.102.10.10">
    <property type="entry name" value="Rieske [2Fe-2S] iron-sulphur domain"/>
    <property type="match status" value="1"/>
</dbReference>
<protein>
    <submittedName>
        <fullName evidence="7">(2Fe-2S)-binding protein</fullName>
    </submittedName>
</protein>